<dbReference type="EMBL" id="CP036501">
    <property type="protein sequence ID" value="UZP73652.1"/>
    <property type="molecule type" value="Genomic_DNA"/>
</dbReference>
<comment type="function">
    <text evidence="2">Transfers a succinyl group from succinyl-CoA to L-homoserine, forming succinyl-L-homoserine.</text>
</comment>
<feature type="active site" description="Nucleophile" evidence="2">
    <location>
        <position position="157"/>
    </location>
</feature>
<dbReference type="Gene3D" id="1.10.1740.110">
    <property type="match status" value="1"/>
</dbReference>
<keyword evidence="2" id="KW-0963">Cytoplasm</keyword>
<gene>
    <name evidence="2" type="primary">metXS</name>
    <name evidence="4" type="ORF">E0F26_02390</name>
</gene>
<dbReference type="GO" id="GO:0004414">
    <property type="term" value="F:homoserine O-acetyltransferase activity"/>
    <property type="evidence" value="ECO:0007669"/>
    <property type="project" value="UniProtKB-EC"/>
</dbReference>
<keyword evidence="2" id="KW-0486">Methionine biosynthesis</keyword>
<comment type="similarity">
    <text evidence="2">Belongs to the AB hydrolase superfamily. MetX family.</text>
</comment>
<evidence type="ECO:0000313" key="5">
    <source>
        <dbReference type="Proteomes" id="UP001317963"/>
    </source>
</evidence>
<dbReference type="PANTHER" id="PTHR32268:SF11">
    <property type="entry name" value="HOMOSERINE O-ACETYLTRANSFERASE"/>
    <property type="match status" value="1"/>
</dbReference>
<comment type="subcellular location">
    <subcellularLocation>
        <location evidence="2">Cytoplasm</location>
    </subcellularLocation>
</comment>
<dbReference type="PANTHER" id="PTHR32268">
    <property type="entry name" value="HOMOSERINE O-ACETYLTRANSFERASE"/>
    <property type="match status" value="1"/>
</dbReference>
<comment type="subunit">
    <text evidence="2">Homodimer.</text>
</comment>
<dbReference type="HAMAP" id="MF_00296">
    <property type="entry name" value="MetX_acyltransf"/>
    <property type="match status" value="1"/>
</dbReference>
<dbReference type="InterPro" id="IPR008220">
    <property type="entry name" value="HAT_MetX-like"/>
</dbReference>
<dbReference type="Proteomes" id="UP001317963">
    <property type="component" value="Chromosome"/>
</dbReference>
<keyword evidence="2 4" id="KW-0012">Acyltransferase</keyword>
<dbReference type="InterPro" id="IPR000073">
    <property type="entry name" value="AB_hydrolase_1"/>
</dbReference>
<name>A0ABY6Q351_9GAMM</name>
<evidence type="ECO:0000259" key="3">
    <source>
        <dbReference type="Pfam" id="PF00561"/>
    </source>
</evidence>
<dbReference type="Gene3D" id="3.40.50.1820">
    <property type="entry name" value="alpha/beta hydrolase"/>
    <property type="match status" value="1"/>
</dbReference>
<comment type="catalytic activity">
    <reaction evidence="2">
        <text>L-homoserine + succinyl-CoA = O-succinyl-L-homoserine + CoA</text>
        <dbReference type="Rhea" id="RHEA:22008"/>
        <dbReference type="ChEBI" id="CHEBI:57287"/>
        <dbReference type="ChEBI" id="CHEBI:57292"/>
        <dbReference type="ChEBI" id="CHEBI:57476"/>
        <dbReference type="ChEBI" id="CHEBI:57661"/>
        <dbReference type="EC" id="2.3.1.46"/>
    </reaction>
</comment>
<reference evidence="4 5" key="1">
    <citation type="submission" date="2019-02" db="EMBL/GenBank/DDBJ databases">
        <title>Halieaceae_genomes.</title>
        <authorList>
            <person name="Li S.-H."/>
        </authorList>
    </citation>
    <scope>NUCLEOTIDE SEQUENCE [LARGE SCALE GENOMIC DNA]</scope>
    <source>
        <strain evidence="4 5">JH123</strain>
    </source>
</reference>
<dbReference type="RefSeq" id="WP_279242448.1">
    <property type="nucleotide sequence ID" value="NZ_CP036501.1"/>
</dbReference>
<feature type="active site" evidence="2">
    <location>
        <position position="356"/>
    </location>
</feature>
<dbReference type="Pfam" id="PF00561">
    <property type="entry name" value="Abhydrolase_1"/>
    <property type="match status" value="1"/>
</dbReference>
<keyword evidence="1 2" id="KW-0808">Transferase</keyword>
<comment type="pathway">
    <text evidence="2">Amino-acid biosynthesis; L-methionine biosynthesis via de novo pathway; O-succinyl-L-homoserine from L-homoserine: step 1/1.</text>
</comment>
<evidence type="ECO:0000256" key="1">
    <source>
        <dbReference type="ARBA" id="ARBA00022679"/>
    </source>
</evidence>
<dbReference type="SUPFAM" id="SSF53474">
    <property type="entry name" value="alpha/beta-Hydrolases"/>
    <property type="match status" value="1"/>
</dbReference>
<dbReference type="InterPro" id="IPR029058">
    <property type="entry name" value="AB_hydrolase_fold"/>
</dbReference>
<dbReference type="EC" id="2.3.1.46" evidence="2"/>
<organism evidence="4 5">
    <name type="scientific">Candidatus Paraluminiphilus aquimaris</name>
    <dbReference type="NCBI Taxonomy" id="2518994"/>
    <lineage>
        <taxon>Bacteria</taxon>
        <taxon>Pseudomonadati</taxon>
        <taxon>Pseudomonadota</taxon>
        <taxon>Gammaproteobacteria</taxon>
        <taxon>Cellvibrionales</taxon>
        <taxon>Halieaceae</taxon>
        <taxon>Candidatus Paraluminiphilus</taxon>
    </lineage>
</organism>
<keyword evidence="2" id="KW-0028">Amino-acid biosynthesis</keyword>
<protein>
    <recommendedName>
        <fullName evidence="2">Homoserine O-succinyltransferase</fullName>
        <shortName evidence="2">HST</shortName>
        <ecNumber evidence="2">2.3.1.46</ecNumber>
    </recommendedName>
    <alternativeName>
        <fullName evidence="2">Homoserine transsuccinylase</fullName>
        <shortName evidence="2">HTS</shortName>
    </alternativeName>
</protein>
<sequence>MNNAYAQSSVGIVEPKTAFFDEPLFLKSGEVLKEYSLAYETYGVLNAKGSNAVLICHALSGSHHAAGYYSETDTKPGWWDTMIGPGKPIDTNRLFVVSSNNIGGCDGSTGPSSVSQSSGKPWGSLFPQVTVEDWVETQKRLAESLGIAHWAAVIGGSLGGMQALEWSVRYPSWLSHCVVLAAAPGLTAQNIAFNEIARQAIFSDPQWLQGDYALSETVPEKGMALARMVGHLTYMSADKMSDRFGRELRQGSFEPDDDEPIFQVESYLRYQGSQFAGRFDANTYVIMTRALDRFDLASHGKGDLSEALARATAEFLVVSFSSDWRFAPSRSQEIANALLASGKRVTYADIESDAGHDGFLLEDKDYMALVGAWMKRVAP</sequence>
<dbReference type="NCBIfam" id="NF001209">
    <property type="entry name" value="PRK00175.1"/>
    <property type="match status" value="1"/>
</dbReference>
<feature type="active site" evidence="2">
    <location>
        <position position="323"/>
    </location>
</feature>
<feature type="binding site" evidence="2">
    <location>
        <position position="227"/>
    </location>
    <ligand>
        <name>substrate</name>
    </ligand>
</feature>
<feature type="binding site" evidence="2">
    <location>
        <position position="357"/>
    </location>
    <ligand>
        <name>substrate</name>
    </ligand>
</feature>
<evidence type="ECO:0000313" key="4">
    <source>
        <dbReference type="EMBL" id="UZP73652.1"/>
    </source>
</evidence>
<feature type="site" description="Important for acyl-CoA specificity" evidence="2">
    <location>
        <position position="325"/>
    </location>
</feature>
<keyword evidence="5" id="KW-1185">Reference proteome</keyword>
<dbReference type="PIRSF" id="PIRSF000443">
    <property type="entry name" value="Homoser_Ac_trans"/>
    <property type="match status" value="1"/>
</dbReference>
<feature type="domain" description="AB hydrolase-1" evidence="3">
    <location>
        <begin position="51"/>
        <end position="362"/>
    </location>
</feature>
<comment type="caution">
    <text evidence="2">Lacks conserved residue(s) required for the propagation of feature annotation.</text>
</comment>
<evidence type="ECO:0000256" key="2">
    <source>
        <dbReference type="HAMAP-Rule" id="MF_00296"/>
    </source>
</evidence>
<proteinExistence type="inferred from homology"/>
<dbReference type="NCBIfam" id="TIGR01392">
    <property type="entry name" value="homoserO_Ac_trn"/>
    <property type="match status" value="1"/>
</dbReference>
<accession>A0ABY6Q351</accession>